<evidence type="ECO:0000256" key="6">
    <source>
        <dbReference type="ARBA" id="ARBA00022842"/>
    </source>
</evidence>
<evidence type="ECO:0000256" key="3">
    <source>
        <dbReference type="ARBA" id="ARBA00008346"/>
    </source>
</evidence>
<keyword evidence="8 10" id="KW-0120">Carbon dioxide fixation</keyword>
<proteinExistence type="inferred from homology"/>
<reference evidence="13 14" key="1">
    <citation type="submission" date="2016-10" db="EMBL/GenBank/DDBJ databases">
        <authorList>
            <person name="de Groot N.N."/>
        </authorList>
    </citation>
    <scope>NUCLEOTIDE SEQUENCE [LARGE SCALE GENOMIC DNA]</scope>
    <source>
        <strain evidence="13 14">DSM 46701</strain>
    </source>
</reference>
<dbReference type="Pfam" id="PF00311">
    <property type="entry name" value="PEPcase"/>
    <property type="match status" value="1"/>
</dbReference>
<feature type="active site" evidence="10 12">
    <location>
        <position position="578"/>
    </location>
</feature>
<dbReference type="PRINTS" id="PR00150">
    <property type="entry name" value="PEPCARBXLASE"/>
</dbReference>
<dbReference type="PROSITE" id="PS00393">
    <property type="entry name" value="PEPCASE_2"/>
    <property type="match status" value="1"/>
</dbReference>
<dbReference type="AlphaFoldDB" id="A0A1H8G216"/>
<evidence type="ECO:0000256" key="10">
    <source>
        <dbReference type="HAMAP-Rule" id="MF_00595"/>
    </source>
</evidence>
<dbReference type="PANTHER" id="PTHR30523">
    <property type="entry name" value="PHOSPHOENOLPYRUVATE CARBOXYLASE"/>
    <property type="match status" value="1"/>
</dbReference>
<dbReference type="EMBL" id="FOCQ01000010">
    <property type="protein sequence ID" value="SEN38151.1"/>
    <property type="molecule type" value="Genomic_DNA"/>
</dbReference>
<dbReference type="GO" id="GO:0006099">
    <property type="term" value="P:tricarboxylic acid cycle"/>
    <property type="evidence" value="ECO:0007669"/>
    <property type="project" value="InterPro"/>
</dbReference>
<evidence type="ECO:0000256" key="9">
    <source>
        <dbReference type="ARBA" id="ARBA00048995"/>
    </source>
</evidence>
<evidence type="ECO:0000256" key="7">
    <source>
        <dbReference type="ARBA" id="ARBA00023239"/>
    </source>
</evidence>
<evidence type="ECO:0000256" key="5">
    <source>
        <dbReference type="ARBA" id="ARBA00022419"/>
    </source>
</evidence>
<dbReference type="InterPro" id="IPR015813">
    <property type="entry name" value="Pyrv/PenolPyrv_kinase-like_dom"/>
</dbReference>
<dbReference type="EC" id="4.1.1.31" evidence="4 10"/>
<comment type="similarity">
    <text evidence="3 10">Belongs to the PEPCase type 1 family.</text>
</comment>
<organism evidence="13 14">
    <name type="scientific">Lihuaxuella thermophila</name>
    <dbReference type="NCBI Taxonomy" id="1173111"/>
    <lineage>
        <taxon>Bacteria</taxon>
        <taxon>Bacillati</taxon>
        <taxon>Bacillota</taxon>
        <taxon>Bacilli</taxon>
        <taxon>Bacillales</taxon>
        <taxon>Thermoactinomycetaceae</taxon>
        <taxon>Lihuaxuella</taxon>
    </lineage>
</organism>
<keyword evidence="13" id="KW-0670">Pyruvate</keyword>
<dbReference type="Gene3D" id="1.20.1440.90">
    <property type="entry name" value="Phosphoenolpyruvate/pyruvate domain"/>
    <property type="match status" value="1"/>
</dbReference>
<dbReference type="InterPro" id="IPR033129">
    <property type="entry name" value="PEPCASE_His_AS"/>
</dbReference>
<gene>
    <name evidence="10" type="primary">ppc</name>
    <name evidence="13" type="ORF">SAMN05444955_11026</name>
</gene>
<dbReference type="GO" id="GO:0015977">
    <property type="term" value="P:carbon fixation"/>
    <property type="evidence" value="ECO:0007669"/>
    <property type="project" value="UniProtKB-UniRule"/>
</dbReference>
<dbReference type="InterPro" id="IPR022805">
    <property type="entry name" value="PEP_COase_bac/pln-type"/>
</dbReference>
<evidence type="ECO:0000256" key="11">
    <source>
        <dbReference type="PROSITE-ProRule" id="PRU10111"/>
    </source>
</evidence>
<keyword evidence="14" id="KW-1185">Reference proteome</keyword>
<evidence type="ECO:0000256" key="8">
    <source>
        <dbReference type="ARBA" id="ARBA00023300"/>
    </source>
</evidence>
<feature type="active site" evidence="10 11">
    <location>
        <position position="145"/>
    </location>
</feature>
<dbReference type="NCBIfam" id="NF000584">
    <property type="entry name" value="PRK00009.1"/>
    <property type="match status" value="1"/>
</dbReference>
<dbReference type="STRING" id="1173111.SAMN05444955_11026"/>
<dbReference type="GO" id="GO:0008964">
    <property type="term" value="F:phosphoenolpyruvate carboxylase activity"/>
    <property type="evidence" value="ECO:0007669"/>
    <property type="project" value="UniProtKB-UniRule"/>
</dbReference>
<evidence type="ECO:0000256" key="4">
    <source>
        <dbReference type="ARBA" id="ARBA00012305"/>
    </source>
</evidence>
<dbReference type="GO" id="GO:0005829">
    <property type="term" value="C:cytosol"/>
    <property type="evidence" value="ECO:0007669"/>
    <property type="project" value="TreeGrafter"/>
</dbReference>
<comment type="subunit">
    <text evidence="10">Homotetramer.</text>
</comment>
<dbReference type="HAMAP" id="MF_00595">
    <property type="entry name" value="PEPcase_type1"/>
    <property type="match status" value="1"/>
</dbReference>
<comment type="function">
    <text evidence="2 10">Forms oxaloacetate, a four-carbon dicarboxylic acid source for the tricarboxylic acid cycle.</text>
</comment>
<evidence type="ECO:0000256" key="12">
    <source>
        <dbReference type="PROSITE-ProRule" id="PRU10112"/>
    </source>
</evidence>
<evidence type="ECO:0000313" key="13">
    <source>
        <dbReference type="EMBL" id="SEN38151.1"/>
    </source>
</evidence>
<sequence>MPSSKDIPLRRDVRFLGHILGDVLVMQGGLELLNHVEKIRELTKQLRASFQPEVLERCKEEIHQLTPEMRRDVIRAFAIYFQLVNIAEQNHRVRRHRHYRRSETGEIQPHSIESAVRQLKEKGLTADEVEEILHFLSLELVITAHPTEAVRRTVLDIHHRIAEEMMRLDHPYITDSEREEIRQKLIGEVCTLWQSDELRLRKPTVIDEVRNGLYYVDETLFDVLPQVHKELERCLEEYYPERKWHVPSFLRFGSWIGGDRDGNPSVTPEVTWQTLSMQRALVIQKYEESIKQLIKKLSYSTRKIQITEELAESIRHDELTVHLGDVGEGKWRNEHEPYRRKCMYMLARLKHTRTGQKELGVYENAGQLLEDLKHIQKSLRTHHAEVLANNDIARLVRQVELFGFHLLTLDIRQHSAEHEKALTEILSVLGIEPHYDQLSESEKIELLTELLQDPRPLTSSFLEYSPETRQCLDLFRTIARAKEEFGEDSIRNYLISMTQGTSDLLEVVLLAKEVGLYRQCGEQKTSRLHVVPLLETIDDLHRAGQIMEAYFQHPCFVPDKREGHPIQEIMLGYSDSNKDGGMISANWELYRAQLLLSRLARKYGLEAKFFHGRGGALGRGGGPLNRSIMANPVSAVLGGVKITEQGEVLSSRYALKPIAQRSLEQATSALLISAAMAFKGEKHELNQDWLRAIEEISGYALEKYQSLVFGDADFLSFFQEATPLPEVGELKIGSRPSRRKNSQRFEDLRAIPWVFAWTQTRYLFPAWYAAGTGFSKYVHKNPAERLSMLKEMYQHWPFFRSLIDNLQMALAKADLVIAREYTSLVKDKTAGERIFNIIAEEFRLTCSQVLSITGQQGLLDHVPVIQESIRLRNPYVDPLSFIQVYLLSERRKQSETGTSEDPVLEEVLLTINGIAAGMRNTG</sequence>
<evidence type="ECO:0000313" key="14">
    <source>
        <dbReference type="Proteomes" id="UP000199695"/>
    </source>
</evidence>
<dbReference type="InterPro" id="IPR021135">
    <property type="entry name" value="PEP_COase"/>
</dbReference>
<dbReference type="GO" id="GO:0000287">
    <property type="term" value="F:magnesium ion binding"/>
    <property type="evidence" value="ECO:0007669"/>
    <property type="project" value="UniProtKB-UniRule"/>
</dbReference>
<keyword evidence="6 10" id="KW-0460">Magnesium</keyword>
<dbReference type="InterPro" id="IPR018129">
    <property type="entry name" value="PEP_COase_Lys_AS"/>
</dbReference>
<keyword evidence="7 10" id="KW-0456">Lyase</keyword>
<evidence type="ECO:0000256" key="1">
    <source>
        <dbReference type="ARBA" id="ARBA00001946"/>
    </source>
</evidence>
<comment type="catalytic activity">
    <reaction evidence="9 10">
        <text>oxaloacetate + phosphate = phosphoenolpyruvate + hydrogencarbonate</text>
        <dbReference type="Rhea" id="RHEA:28370"/>
        <dbReference type="ChEBI" id="CHEBI:16452"/>
        <dbReference type="ChEBI" id="CHEBI:17544"/>
        <dbReference type="ChEBI" id="CHEBI:43474"/>
        <dbReference type="ChEBI" id="CHEBI:58702"/>
        <dbReference type="EC" id="4.1.1.31"/>
    </reaction>
</comment>
<dbReference type="Proteomes" id="UP000199695">
    <property type="component" value="Unassembled WGS sequence"/>
</dbReference>
<dbReference type="GO" id="GO:0006107">
    <property type="term" value="P:oxaloacetate metabolic process"/>
    <property type="evidence" value="ECO:0007669"/>
    <property type="project" value="UniProtKB-UniRule"/>
</dbReference>
<dbReference type="SUPFAM" id="SSF51621">
    <property type="entry name" value="Phosphoenolpyruvate/pyruvate domain"/>
    <property type="match status" value="1"/>
</dbReference>
<comment type="cofactor">
    <cofactor evidence="1 10">
        <name>Mg(2+)</name>
        <dbReference type="ChEBI" id="CHEBI:18420"/>
    </cofactor>
</comment>
<dbReference type="PROSITE" id="PS00781">
    <property type="entry name" value="PEPCASE_1"/>
    <property type="match status" value="1"/>
</dbReference>
<accession>A0A1H8G216</accession>
<dbReference type="PANTHER" id="PTHR30523:SF6">
    <property type="entry name" value="PHOSPHOENOLPYRUVATE CARBOXYLASE"/>
    <property type="match status" value="1"/>
</dbReference>
<evidence type="ECO:0000256" key="2">
    <source>
        <dbReference type="ARBA" id="ARBA00003670"/>
    </source>
</evidence>
<protein>
    <recommendedName>
        <fullName evidence="5 10">Phosphoenolpyruvate carboxylase</fullName>
        <shortName evidence="10">PEPC</shortName>
        <shortName evidence="10">PEPCase</shortName>
        <ecNumber evidence="4 10">4.1.1.31</ecNumber>
    </recommendedName>
</protein>
<name>A0A1H8G216_9BACL</name>